<dbReference type="Pfam" id="PF13751">
    <property type="entry name" value="DDE_Tnp_1_6"/>
    <property type="match status" value="1"/>
</dbReference>
<name>A0A5J4PKY0_9ZZZZ</name>
<reference evidence="2" key="1">
    <citation type="submission" date="2019-03" db="EMBL/GenBank/DDBJ databases">
        <title>Single cell metagenomics reveals metabolic interactions within the superorganism composed of flagellate Streblomastix strix and complex community of Bacteroidetes bacteria on its surface.</title>
        <authorList>
            <person name="Treitli S.C."/>
            <person name="Kolisko M."/>
            <person name="Husnik F."/>
            <person name="Keeling P."/>
            <person name="Hampl V."/>
        </authorList>
    </citation>
    <scope>NUCLEOTIDE SEQUENCE</scope>
    <source>
        <strain evidence="2">STM</strain>
    </source>
</reference>
<dbReference type="AlphaFoldDB" id="A0A5J4PKY0"/>
<sequence>MLFFTVSKSKYDTIIGDAAYSRKENLKLANERKISIVAKLNPSITQGFRKQEDTFDYNKDTGMFVCPAGHMAIRKARQEKKEEGINQKDTYYFDVEKCKTCVLKEGCYKPDAKTKSYSVSIKCDEHREQLNFQETDYFKEKAKHRYKIEAKNSELKNVHGYARAASYGIANMQMQGTMAIFTVNLLST</sequence>
<feature type="domain" description="Transposase DDE" evidence="1">
    <location>
        <begin position="65"/>
        <end position="185"/>
    </location>
</feature>
<organism evidence="2">
    <name type="scientific">termite gut metagenome</name>
    <dbReference type="NCBI Taxonomy" id="433724"/>
    <lineage>
        <taxon>unclassified sequences</taxon>
        <taxon>metagenomes</taxon>
        <taxon>organismal metagenomes</taxon>
    </lineage>
</organism>
<dbReference type="InterPro" id="IPR025668">
    <property type="entry name" value="Tnp_DDE_dom"/>
</dbReference>
<evidence type="ECO:0000259" key="1">
    <source>
        <dbReference type="Pfam" id="PF13751"/>
    </source>
</evidence>
<dbReference type="EMBL" id="SNRY01007535">
    <property type="protein sequence ID" value="KAA6310226.1"/>
    <property type="molecule type" value="Genomic_DNA"/>
</dbReference>
<evidence type="ECO:0000313" key="2">
    <source>
        <dbReference type="EMBL" id="KAA6310226.1"/>
    </source>
</evidence>
<proteinExistence type="predicted"/>
<accession>A0A5J4PKY0</accession>
<comment type="caution">
    <text evidence="2">The sequence shown here is derived from an EMBL/GenBank/DDBJ whole genome shotgun (WGS) entry which is preliminary data.</text>
</comment>
<dbReference type="PANTHER" id="PTHR33408:SF2">
    <property type="entry name" value="TRANSPOSASE DDE DOMAIN-CONTAINING PROTEIN"/>
    <property type="match status" value="1"/>
</dbReference>
<protein>
    <recommendedName>
        <fullName evidence="1">Transposase DDE domain-containing protein</fullName>
    </recommendedName>
</protein>
<dbReference type="PANTHER" id="PTHR33408">
    <property type="entry name" value="TRANSPOSASE"/>
    <property type="match status" value="1"/>
</dbReference>
<gene>
    <name evidence="2" type="ORF">EZS27_038436</name>
</gene>